<keyword evidence="1" id="KW-1133">Transmembrane helix</keyword>
<accession>A0A3M6UB33</accession>
<sequence>MSVVEKCDKKKFLIAAVVIFVLLIIGLAIGLTAKKYQAEKNLPYATEKWELPTSYKVRRPKGVNLYKDMLYLTPEGDEIGHARKCVACAWTVYMLNKKEEKAVTIKQKLFTWTAKYDIKEEWKTNSTSYRIEYSWSSSSLTKDVFLIKNSKDEEIARTDRFRFELGKTITLKESKSGSSLGVIKRPAFQFFPTWEVTIYKKDAVVPTYMYAALATVTTLREAEDDKR</sequence>
<keyword evidence="1" id="KW-0812">Transmembrane</keyword>
<evidence type="ECO:0000313" key="2">
    <source>
        <dbReference type="EMBL" id="RMX50887.1"/>
    </source>
</evidence>
<proteinExistence type="predicted"/>
<name>A0A3M6UB33_POCDA</name>
<reference evidence="2 3" key="1">
    <citation type="journal article" date="2018" name="Sci. Rep.">
        <title>Comparative analysis of the Pocillopora damicornis genome highlights role of immune system in coral evolution.</title>
        <authorList>
            <person name="Cunning R."/>
            <person name="Bay R.A."/>
            <person name="Gillette P."/>
            <person name="Baker A.C."/>
            <person name="Traylor-Knowles N."/>
        </authorList>
    </citation>
    <scope>NUCLEOTIDE SEQUENCE [LARGE SCALE GENOMIC DNA]</scope>
    <source>
        <strain evidence="2">RSMAS</strain>
        <tissue evidence="2">Whole animal</tissue>
    </source>
</reference>
<dbReference type="AlphaFoldDB" id="A0A3M6UB33"/>
<gene>
    <name evidence="2" type="ORF">pdam_00016128</name>
</gene>
<dbReference type="OrthoDB" id="5960456at2759"/>
<evidence type="ECO:0000256" key="1">
    <source>
        <dbReference type="SAM" id="Phobius"/>
    </source>
</evidence>
<evidence type="ECO:0000313" key="3">
    <source>
        <dbReference type="Proteomes" id="UP000275408"/>
    </source>
</evidence>
<dbReference type="EMBL" id="RCHS01001883">
    <property type="protein sequence ID" value="RMX50887.1"/>
    <property type="molecule type" value="Genomic_DNA"/>
</dbReference>
<feature type="transmembrane region" description="Helical" evidence="1">
    <location>
        <begin position="12"/>
        <end position="33"/>
    </location>
</feature>
<keyword evidence="3" id="KW-1185">Reference proteome</keyword>
<protein>
    <submittedName>
        <fullName evidence="2">Uncharacterized protein</fullName>
    </submittedName>
</protein>
<comment type="caution">
    <text evidence="2">The sequence shown here is derived from an EMBL/GenBank/DDBJ whole genome shotgun (WGS) entry which is preliminary data.</text>
</comment>
<dbReference type="Proteomes" id="UP000275408">
    <property type="component" value="Unassembled WGS sequence"/>
</dbReference>
<keyword evidence="1" id="KW-0472">Membrane</keyword>
<organism evidence="2 3">
    <name type="scientific">Pocillopora damicornis</name>
    <name type="common">Cauliflower coral</name>
    <name type="synonym">Millepora damicornis</name>
    <dbReference type="NCBI Taxonomy" id="46731"/>
    <lineage>
        <taxon>Eukaryota</taxon>
        <taxon>Metazoa</taxon>
        <taxon>Cnidaria</taxon>
        <taxon>Anthozoa</taxon>
        <taxon>Hexacorallia</taxon>
        <taxon>Scleractinia</taxon>
        <taxon>Astrocoeniina</taxon>
        <taxon>Pocilloporidae</taxon>
        <taxon>Pocillopora</taxon>
    </lineage>
</organism>